<accession>A0A0B0EQM3</accession>
<dbReference type="InterPro" id="IPR008884">
    <property type="entry name" value="TylF_MeTrfase"/>
</dbReference>
<dbReference type="eggNOG" id="COG4122">
    <property type="taxonomic scope" value="Bacteria"/>
</dbReference>
<protein>
    <submittedName>
        <fullName evidence="1">Demethyldecarbamoylnovobiocin O-methyltransferase</fullName>
        <ecNumber evidence="1">2.1.1.285</ecNumber>
    </submittedName>
</protein>
<dbReference type="GO" id="GO:0008168">
    <property type="term" value="F:methyltransferase activity"/>
    <property type="evidence" value="ECO:0007669"/>
    <property type="project" value="UniProtKB-KW"/>
</dbReference>
<keyword evidence="1" id="KW-0808">Transferase</keyword>
<comment type="caution">
    <text evidence="1">The sequence shown here is derived from an EMBL/GenBank/DDBJ whole genome shotgun (WGS) entry which is preliminary data.</text>
</comment>
<gene>
    <name evidence="1" type="primary">novP</name>
    <name evidence="1" type="ORF">SCABRO_01359</name>
</gene>
<organism evidence="1 2">
    <name type="scientific">Candidatus Scalindua brodae</name>
    <dbReference type="NCBI Taxonomy" id="237368"/>
    <lineage>
        <taxon>Bacteria</taxon>
        <taxon>Pseudomonadati</taxon>
        <taxon>Planctomycetota</taxon>
        <taxon>Candidatus Brocadiia</taxon>
        <taxon>Candidatus Brocadiales</taxon>
        <taxon>Candidatus Scalinduaceae</taxon>
        <taxon>Candidatus Scalindua</taxon>
    </lineage>
</organism>
<dbReference type="Pfam" id="PF05711">
    <property type="entry name" value="TylF"/>
    <property type="match status" value="1"/>
</dbReference>
<dbReference type="Proteomes" id="UP000030652">
    <property type="component" value="Unassembled WGS sequence"/>
</dbReference>
<name>A0A0B0EQM3_9BACT</name>
<evidence type="ECO:0000313" key="2">
    <source>
        <dbReference type="Proteomes" id="UP000030652"/>
    </source>
</evidence>
<dbReference type="EMBL" id="JRYO01000085">
    <property type="protein sequence ID" value="KHE92970.1"/>
    <property type="molecule type" value="Genomic_DNA"/>
</dbReference>
<dbReference type="PANTHER" id="PTHR40036">
    <property type="entry name" value="MACROCIN O-METHYLTRANSFERASE"/>
    <property type="match status" value="1"/>
</dbReference>
<sequence>MLKIIKSVVKEILAAQGYEVCKQSSELQEVKMSDNTVAAFLYFKRVFDLIKGIDGDIVECGVWKGVSLLMFSFLVRDEMKGRKLWGFDSFEGFPEPSIQDKSERDLKKGEYGNTSINEIKNLLIKSGLDEGFVRSQITLVKGFFNESLVKYTGSSIALLNLDVDLYDSYLTTLRELYPKVARGGVILFDEYMGTDEHLKFPGAQKAIDEYFGENRSLISRDKVIGKYYLIKK</sequence>
<dbReference type="SUPFAM" id="SSF53335">
    <property type="entry name" value="S-adenosyl-L-methionine-dependent methyltransferases"/>
    <property type="match status" value="1"/>
</dbReference>
<evidence type="ECO:0000313" key="1">
    <source>
        <dbReference type="EMBL" id="KHE92970.1"/>
    </source>
</evidence>
<dbReference type="PANTHER" id="PTHR40036:SF1">
    <property type="entry name" value="MACROCIN O-METHYLTRANSFERASE"/>
    <property type="match status" value="1"/>
</dbReference>
<dbReference type="GO" id="GO:0032259">
    <property type="term" value="P:methylation"/>
    <property type="evidence" value="ECO:0007669"/>
    <property type="project" value="UniProtKB-KW"/>
</dbReference>
<keyword evidence="1" id="KW-0489">Methyltransferase</keyword>
<dbReference type="InterPro" id="IPR029063">
    <property type="entry name" value="SAM-dependent_MTases_sf"/>
</dbReference>
<dbReference type="AlphaFoldDB" id="A0A0B0EQM3"/>
<dbReference type="EC" id="2.1.1.285" evidence="1"/>
<dbReference type="Gene3D" id="3.40.50.150">
    <property type="entry name" value="Vaccinia Virus protein VP39"/>
    <property type="match status" value="1"/>
</dbReference>
<proteinExistence type="predicted"/>
<reference evidence="1 2" key="1">
    <citation type="submission" date="2014-10" db="EMBL/GenBank/DDBJ databases">
        <title>Draft genome of anammox bacterium scalindua brodae, obtained using differential coverage binning of sequence data from two enrichment reactors.</title>
        <authorList>
            <person name="Speth D.R."/>
            <person name="Russ L."/>
            <person name="Kartal B."/>
            <person name="Op den Camp H.J."/>
            <person name="Dutilh B.E."/>
            <person name="Jetten M.S."/>
        </authorList>
    </citation>
    <scope>NUCLEOTIDE SEQUENCE [LARGE SCALE GENOMIC DNA]</scope>
    <source>
        <strain evidence="1">RU1</strain>
    </source>
</reference>